<evidence type="ECO:0000313" key="1">
    <source>
        <dbReference type="EMBL" id="CAG8948738.1"/>
    </source>
</evidence>
<dbReference type="OrthoDB" id="4851849at2759"/>
<dbReference type="Proteomes" id="UP000696280">
    <property type="component" value="Unassembled WGS sequence"/>
</dbReference>
<evidence type="ECO:0000313" key="2">
    <source>
        <dbReference type="Proteomes" id="UP000696280"/>
    </source>
</evidence>
<gene>
    <name evidence="1" type="ORF">HYFRA_00001859</name>
</gene>
<keyword evidence="2" id="KW-1185">Reference proteome</keyword>
<comment type="caution">
    <text evidence="1">The sequence shown here is derived from an EMBL/GenBank/DDBJ whole genome shotgun (WGS) entry which is preliminary data.</text>
</comment>
<protein>
    <submittedName>
        <fullName evidence="1">Uncharacterized protein</fullName>
    </submittedName>
</protein>
<sequence>MPDKSCRELWDLMLDHYESRVMIWAEKLTEVMKDIEIKYGKGYPLFISTLYNDIKDLNISAKNYKSTPAQRHVHAVTRSSLVKRSYDLRKKYEGHPSWKDCAIKHIVRLISFLGRLRSGYSIMVDAAKTLPHFKTLKITLVNLTFPDQSKAMIKSVGDKPWTLTETLDELAEDERFRQVEVNNSYPINQDVNIPKYFGNYMEPAGSGIWKPYTRESLQERFNALQKRGHEKGNFVHAEMKLLMYVFNNQDPETDHVKEPMGSRYETTGSHGTFYGKWALPVLITFTERHIAALKRISESSLPHLSKLIRQIRCHHIRKNRPEEHPGRLVLPGLLV</sequence>
<organism evidence="1 2">
    <name type="scientific">Hymenoscyphus fraxineus</name>
    <dbReference type="NCBI Taxonomy" id="746836"/>
    <lineage>
        <taxon>Eukaryota</taxon>
        <taxon>Fungi</taxon>
        <taxon>Dikarya</taxon>
        <taxon>Ascomycota</taxon>
        <taxon>Pezizomycotina</taxon>
        <taxon>Leotiomycetes</taxon>
        <taxon>Helotiales</taxon>
        <taxon>Helotiaceae</taxon>
        <taxon>Hymenoscyphus</taxon>
    </lineage>
</organism>
<dbReference type="EMBL" id="CAJVRL010000001">
    <property type="protein sequence ID" value="CAG8948738.1"/>
    <property type="molecule type" value="Genomic_DNA"/>
</dbReference>
<proteinExistence type="predicted"/>
<name>A0A9N9KKP6_9HELO</name>
<reference evidence="1" key="1">
    <citation type="submission" date="2021-07" db="EMBL/GenBank/DDBJ databases">
        <authorList>
            <person name="Durling M."/>
        </authorList>
    </citation>
    <scope>NUCLEOTIDE SEQUENCE</scope>
</reference>
<dbReference type="AlphaFoldDB" id="A0A9N9KKP6"/>
<accession>A0A9N9KKP6</accession>